<dbReference type="HOGENOM" id="CLU_074037_0_0_9"/>
<reference evidence="1 2" key="1">
    <citation type="journal article" date="2015" name="Genome Announc.">
        <title>Complete genome sequences for 35 biothreat assay-relevant bacillus species.</title>
        <authorList>
            <person name="Johnson S.L."/>
            <person name="Daligault H.E."/>
            <person name="Davenport K.W."/>
            <person name="Jaissle J."/>
            <person name="Frey K.G."/>
            <person name="Ladner J.T."/>
            <person name="Broomall S.M."/>
            <person name="Bishop-Lilly K.A."/>
            <person name="Bruce D.C."/>
            <person name="Gibbons H.S."/>
            <person name="Coyne S.R."/>
            <person name="Lo C.C."/>
            <person name="Meincke L."/>
            <person name="Munk A.C."/>
            <person name="Koroleva G.I."/>
            <person name="Rosenzweig C.N."/>
            <person name="Palacios G.F."/>
            <person name="Redden C.L."/>
            <person name="Minogue T.D."/>
            <person name="Chain P.S."/>
        </authorList>
    </citation>
    <scope>NUCLEOTIDE SEQUENCE [LARGE SCALE GENOMIC DNA]</scope>
    <source>
        <strain evidence="2">ATCC 14581 / DSM 32 / JCM 2506 / NBRC 15308 / NCIMB 9376 / NCTC 10342 / NRRL B-14308 / VKM B-512</strain>
        <plasmid evidence="1 2">pBMV_2</plasmid>
    </source>
</reference>
<gene>
    <name evidence="1" type="ORF">BG04_5722</name>
</gene>
<dbReference type="InterPro" id="IPR029058">
    <property type="entry name" value="AB_hydrolase_fold"/>
</dbReference>
<dbReference type="Pfam" id="PF09752">
    <property type="entry name" value="ABHD18"/>
    <property type="match status" value="1"/>
</dbReference>
<dbReference type="EMBL" id="CP009921">
    <property type="protein sequence ID" value="AJI25702.1"/>
    <property type="molecule type" value="Genomic_DNA"/>
</dbReference>
<dbReference type="SUPFAM" id="SSF53474">
    <property type="entry name" value="alpha/beta-Hydrolases"/>
    <property type="match status" value="1"/>
</dbReference>
<keyword evidence="1" id="KW-0614">Plasmid</keyword>
<geneLocation type="plasmid" evidence="1 2">
    <name>pBMV_2</name>
</geneLocation>
<dbReference type="PANTHER" id="PTHR13617">
    <property type="entry name" value="PROTEIN ABHD18"/>
    <property type="match status" value="1"/>
</dbReference>
<protein>
    <submittedName>
        <fullName evidence="1">PGAP1-like family protein</fullName>
    </submittedName>
</protein>
<dbReference type="InterPro" id="IPR019149">
    <property type="entry name" value="ABHD18"/>
</dbReference>
<name>A0A0B6AX55_PRIM2</name>
<dbReference type="AlphaFoldDB" id="A0A0B6AX55"/>
<organism evidence="1 2">
    <name type="scientific">Priestia megaterium (strain ATCC 14581 / DSM 32 / CCUG 1817 / JCM 2506 / NBRC 15308 / NCIMB 9376 / NCTC 10342 / NRRL B-14308 / VKM B-512 / Ford 19)</name>
    <name type="common">Bacillus megaterium</name>
    <dbReference type="NCBI Taxonomy" id="1348623"/>
    <lineage>
        <taxon>Bacteria</taxon>
        <taxon>Bacillati</taxon>
        <taxon>Bacillota</taxon>
        <taxon>Bacilli</taxon>
        <taxon>Bacillales</taxon>
        <taxon>Bacillaceae</taxon>
        <taxon>Priestia</taxon>
    </lineage>
</organism>
<evidence type="ECO:0000313" key="2">
    <source>
        <dbReference type="Proteomes" id="UP000031829"/>
    </source>
</evidence>
<dbReference type="KEGG" id="bmeg:BG04_5722"/>
<evidence type="ECO:0000313" key="1">
    <source>
        <dbReference type="EMBL" id="AJI25702.1"/>
    </source>
</evidence>
<dbReference type="PANTHER" id="PTHR13617:SF14">
    <property type="entry name" value="PROTEIN ABHD18"/>
    <property type="match status" value="1"/>
</dbReference>
<dbReference type="Proteomes" id="UP000031829">
    <property type="component" value="Plasmid pBMV_2"/>
</dbReference>
<proteinExistence type="predicted"/>
<dbReference type="Gene3D" id="3.40.50.1820">
    <property type="entry name" value="alpha/beta hydrolase"/>
    <property type="match status" value="1"/>
</dbReference>
<dbReference type="GeneID" id="93645802"/>
<sequence>MLFSKLIDHYALNDLHKDRSEEYQYYIDSAHIPINIDRETFFEVPASLSDIGLNITSTDKGYSIGEFGFESLIPSGDDLNDYVRGEAFLNESESKPHVIFVHGWRMKGFDRVKKIFHNSIMNNLGWNMYYYTLPYHLERQPETSLYSGEFMVSANINRTVESTRQAIVDLRALIQWIKNNKQGPVIIIGVSLGGFISNLVATLEPEIDALVSIMYSNRLSYSIWNTIPGKYIRQDLEHHGVNYNDLIKYWEVTEPNQALPKISKDNILLISAKYDQYVHIQDADLLWEAWEKPTRYVYNCGHAGIVLKRKKIAKDTISFLQNKLTR</sequence>
<dbReference type="RefSeq" id="WP_034656034.1">
    <property type="nucleotide sequence ID" value="NZ_CP009921.1"/>
</dbReference>
<accession>A0A0B6AX55</accession>